<dbReference type="AlphaFoldDB" id="A0A832VZH4"/>
<dbReference type="EMBL" id="DUJU01000150">
    <property type="protein sequence ID" value="HIH94952.1"/>
    <property type="molecule type" value="Genomic_DNA"/>
</dbReference>
<name>A0A832VZH4_9EURY</name>
<gene>
    <name evidence="1" type="ORF">HA338_13350</name>
</gene>
<reference evidence="1" key="1">
    <citation type="journal article" date="2020" name="bioRxiv">
        <title>A rank-normalized archaeal taxonomy based on genome phylogeny resolves widespread incomplete and uneven classifications.</title>
        <authorList>
            <person name="Rinke C."/>
            <person name="Chuvochina M."/>
            <person name="Mussig A.J."/>
            <person name="Chaumeil P.-A."/>
            <person name="Waite D.W."/>
            <person name="Whitman W.B."/>
            <person name="Parks D.H."/>
            <person name="Hugenholtz P."/>
        </authorList>
    </citation>
    <scope>NUCLEOTIDE SEQUENCE</scope>
    <source>
        <strain evidence="1">UBA8876</strain>
    </source>
</reference>
<sequence>MIDILYVCEFGLGNFCICGWHENDYESAAMWKLYSDLENGIAIQSTFKNLKECFFEDEPDVVIGKVEYLNYNEDSIPWGNKLYIYKPFVYKRRSFEYEHEIRAIVFVRNEEKRNNKWNLRSGFSRYIN</sequence>
<accession>A0A832VZH4</accession>
<evidence type="ECO:0000313" key="1">
    <source>
        <dbReference type="EMBL" id="HIH94952.1"/>
    </source>
</evidence>
<proteinExistence type="predicted"/>
<dbReference type="Proteomes" id="UP000600774">
    <property type="component" value="Unassembled WGS sequence"/>
</dbReference>
<evidence type="ECO:0000313" key="2">
    <source>
        <dbReference type="Proteomes" id="UP000600774"/>
    </source>
</evidence>
<organism evidence="1 2">
    <name type="scientific">Methanosarcina acetivorans</name>
    <dbReference type="NCBI Taxonomy" id="2214"/>
    <lineage>
        <taxon>Archaea</taxon>
        <taxon>Methanobacteriati</taxon>
        <taxon>Methanobacteriota</taxon>
        <taxon>Stenosarchaea group</taxon>
        <taxon>Methanomicrobia</taxon>
        <taxon>Methanosarcinales</taxon>
        <taxon>Methanosarcinaceae</taxon>
        <taxon>Methanosarcina</taxon>
    </lineage>
</organism>
<dbReference type="RefSeq" id="WP_011021325.1">
    <property type="nucleotide sequence ID" value="NZ_DUJU01000150.1"/>
</dbReference>
<comment type="caution">
    <text evidence="1">The sequence shown here is derived from an EMBL/GenBank/DDBJ whole genome shotgun (WGS) entry which is preliminary data.</text>
</comment>
<dbReference type="GeneID" id="1473192"/>
<protein>
    <submittedName>
        <fullName evidence="1">DUF2971 domain-containing protein</fullName>
    </submittedName>
</protein>